<dbReference type="OrthoDB" id="2104739at2759"/>
<organism evidence="1 2">
    <name type="scientific">Dendrothele bispora (strain CBS 962.96)</name>
    <dbReference type="NCBI Taxonomy" id="1314807"/>
    <lineage>
        <taxon>Eukaryota</taxon>
        <taxon>Fungi</taxon>
        <taxon>Dikarya</taxon>
        <taxon>Basidiomycota</taxon>
        <taxon>Agaricomycotina</taxon>
        <taxon>Agaricomycetes</taxon>
        <taxon>Agaricomycetidae</taxon>
        <taxon>Agaricales</taxon>
        <taxon>Agaricales incertae sedis</taxon>
        <taxon>Dendrothele</taxon>
    </lineage>
</organism>
<keyword evidence="2" id="KW-1185">Reference proteome</keyword>
<reference evidence="1 2" key="1">
    <citation type="journal article" date="2019" name="Nat. Ecol. Evol.">
        <title>Megaphylogeny resolves global patterns of mushroom evolution.</title>
        <authorList>
            <person name="Varga T."/>
            <person name="Krizsan K."/>
            <person name="Foldi C."/>
            <person name="Dima B."/>
            <person name="Sanchez-Garcia M."/>
            <person name="Sanchez-Ramirez S."/>
            <person name="Szollosi G.J."/>
            <person name="Szarkandi J.G."/>
            <person name="Papp V."/>
            <person name="Albert L."/>
            <person name="Andreopoulos W."/>
            <person name="Angelini C."/>
            <person name="Antonin V."/>
            <person name="Barry K.W."/>
            <person name="Bougher N.L."/>
            <person name="Buchanan P."/>
            <person name="Buyck B."/>
            <person name="Bense V."/>
            <person name="Catcheside P."/>
            <person name="Chovatia M."/>
            <person name="Cooper J."/>
            <person name="Damon W."/>
            <person name="Desjardin D."/>
            <person name="Finy P."/>
            <person name="Geml J."/>
            <person name="Haridas S."/>
            <person name="Hughes K."/>
            <person name="Justo A."/>
            <person name="Karasinski D."/>
            <person name="Kautmanova I."/>
            <person name="Kiss B."/>
            <person name="Kocsube S."/>
            <person name="Kotiranta H."/>
            <person name="LaButti K.M."/>
            <person name="Lechner B.E."/>
            <person name="Liimatainen K."/>
            <person name="Lipzen A."/>
            <person name="Lukacs Z."/>
            <person name="Mihaltcheva S."/>
            <person name="Morgado L.N."/>
            <person name="Niskanen T."/>
            <person name="Noordeloos M.E."/>
            <person name="Ohm R.A."/>
            <person name="Ortiz-Santana B."/>
            <person name="Ovrebo C."/>
            <person name="Racz N."/>
            <person name="Riley R."/>
            <person name="Savchenko A."/>
            <person name="Shiryaev A."/>
            <person name="Soop K."/>
            <person name="Spirin V."/>
            <person name="Szebenyi C."/>
            <person name="Tomsovsky M."/>
            <person name="Tulloss R.E."/>
            <person name="Uehling J."/>
            <person name="Grigoriev I.V."/>
            <person name="Vagvolgyi C."/>
            <person name="Papp T."/>
            <person name="Martin F.M."/>
            <person name="Miettinen O."/>
            <person name="Hibbett D.S."/>
            <person name="Nagy L.G."/>
        </authorList>
    </citation>
    <scope>NUCLEOTIDE SEQUENCE [LARGE SCALE GENOMIC DNA]</scope>
    <source>
        <strain evidence="1 2">CBS 962.96</strain>
    </source>
</reference>
<sequence>MSETVSSRSLPLLADSALQDAPETIQSAYNLIFEAQNAASSDEEAMSARVVGFLLIEFWRSRTLLGDEPALQITREAVSQDRQGSQSSPVIYELGRRYRENLIRAFRRAKGSLPMPSEHVSRLSFDSVESYLLQDLQASPQNYQTAKKHTLARDDFRCMLSGAFDKNAVKSIKEVHAKMKSANG</sequence>
<gene>
    <name evidence="1" type="ORF">K435DRAFT_254291</name>
</gene>
<accession>A0A4S8KJB3</accession>
<name>A0A4S8KJB3_DENBC</name>
<evidence type="ECO:0000313" key="1">
    <source>
        <dbReference type="EMBL" id="THU75530.1"/>
    </source>
</evidence>
<dbReference type="EMBL" id="ML181968">
    <property type="protein sequence ID" value="THU75530.1"/>
    <property type="molecule type" value="Genomic_DNA"/>
</dbReference>
<dbReference type="AlphaFoldDB" id="A0A4S8KJB3"/>
<proteinExistence type="predicted"/>
<dbReference type="Proteomes" id="UP000297245">
    <property type="component" value="Unassembled WGS sequence"/>
</dbReference>
<protein>
    <submittedName>
        <fullName evidence="1">Uncharacterized protein</fullName>
    </submittedName>
</protein>
<evidence type="ECO:0000313" key="2">
    <source>
        <dbReference type="Proteomes" id="UP000297245"/>
    </source>
</evidence>